<name>A0AA88YTX0_PINIB</name>
<dbReference type="AlphaFoldDB" id="A0AA88YTX0"/>
<reference evidence="1" key="1">
    <citation type="submission" date="2019-08" db="EMBL/GenBank/DDBJ databases">
        <title>The improved chromosome-level genome for the pearl oyster Pinctada fucata martensii using PacBio sequencing and Hi-C.</title>
        <authorList>
            <person name="Zheng Z."/>
        </authorList>
    </citation>
    <scope>NUCLEOTIDE SEQUENCE</scope>
    <source>
        <strain evidence="1">ZZ-2019</strain>
        <tissue evidence="1">Adductor muscle</tissue>
    </source>
</reference>
<dbReference type="Proteomes" id="UP001186944">
    <property type="component" value="Unassembled WGS sequence"/>
</dbReference>
<gene>
    <name evidence="1" type="ORF">FSP39_012384</name>
</gene>
<organism evidence="1 2">
    <name type="scientific">Pinctada imbricata</name>
    <name type="common">Atlantic pearl-oyster</name>
    <name type="synonym">Pinctada martensii</name>
    <dbReference type="NCBI Taxonomy" id="66713"/>
    <lineage>
        <taxon>Eukaryota</taxon>
        <taxon>Metazoa</taxon>
        <taxon>Spiralia</taxon>
        <taxon>Lophotrochozoa</taxon>
        <taxon>Mollusca</taxon>
        <taxon>Bivalvia</taxon>
        <taxon>Autobranchia</taxon>
        <taxon>Pteriomorphia</taxon>
        <taxon>Pterioida</taxon>
        <taxon>Pterioidea</taxon>
        <taxon>Pteriidae</taxon>
        <taxon>Pinctada</taxon>
    </lineage>
</organism>
<evidence type="ECO:0000313" key="2">
    <source>
        <dbReference type="Proteomes" id="UP001186944"/>
    </source>
</evidence>
<sequence>MGPRQISLNKDMTYTDVMDVLKSTFFPNGRNFITKLDKVSCLIGNAKGEEIPRSSFPLENFLDQQIHAKPRLYLLTKLKVSLES</sequence>
<comment type="caution">
    <text evidence="1">The sequence shown here is derived from an EMBL/GenBank/DDBJ whole genome shotgun (WGS) entry which is preliminary data.</text>
</comment>
<evidence type="ECO:0000313" key="1">
    <source>
        <dbReference type="EMBL" id="KAK3107346.1"/>
    </source>
</evidence>
<protein>
    <submittedName>
        <fullName evidence="1">Uncharacterized protein</fullName>
    </submittedName>
</protein>
<proteinExistence type="predicted"/>
<dbReference type="EMBL" id="VSWD01000002">
    <property type="protein sequence ID" value="KAK3107346.1"/>
    <property type="molecule type" value="Genomic_DNA"/>
</dbReference>
<accession>A0AA88YTX0</accession>
<keyword evidence="2" id="KW-1185">Reference proteome</keyword>